<dbReference type="InterPro" id="IPR053793">
    <property type="entry name" value="PB1-like"/>
</dbReference>
<evidence type="ECO:0000256" key="1">
    <source>
        <dbReference type="ARBA" id="ARBA00011726"/>
    </source>
</evidence>
<organism evidence="4 5">
    <name type="scientific">Malus domestica</name>
    <name type="common">Apple</name>
    <name type="synonym">Pyrus malus</name>
    <dbReference type="NCBI Taxonomy" id="3750"/>
    <lineage>
        <taxon>Eukaryota</taxon>
        <taxon>Viridiplantae</taxon>
        <taxon>Streptophyta</taxon>
        <taxon>Embryophyta</taxon>
        <taxon>Tracheophyta</taxon>
        <taxon>Spermatophyta</taxon>
        <taxon>Magnoliopsida</taxon>
        <taxon>eudicotyledons</taxon>
        <taxon>Gunneridae</taxon>
        <taxon>Pentapetalae</taxon>
        <taxon>rosids</taxon>
        <taxon>fabids</taxon>
        <taxon>Rosales</taxon>
        <taxon>Rosaceae</taxon>
        <taxon>Amygdaloideae</taxon>
        <taxon>Maleae</taxon>
        <taxon>Malus</taxon>
    </lineage>
</organism>
<feature type="compositionally biased region" description="Polar residues" evidence="2">
    <location>
        <begin position="429"/>
        <end position="460"/>
    </location>
</feature>
<evidence type="ECO:0000259" key="3">
    <source>
        <dbReference type="PROSITE" id="PS51745"/>
    </source>
</evidence>
<gene>
    <name evidence="4" type="ORF">DVH24_023545</name>
</gene>
<dbReference type="EMBL" id="RDQH01000340">
    <property type="protein sequence ID" value="RXH77271.1"/>
    <property type="molecule type" value="Genomic_DNA"/>
</dbReference>
<dbReference type="PANTHER" id="PTHR31066">
    <property type="entry name" value="OS05G0427100 PROTEIN-RELATED"/>
    <property type="match status" value="1"/>
</dbReference>
<feature type="domain" description="PB1" evidence="3">
    <location>
        <begin position="55"/>
        <end position="161"/>
    </location>
</feature>
<feature type="region of interest" description="Disordered" evidence="2">
    <location>
        <begin position="24"/>
        <end position="48"/>
    </location>
</feature>
<reference evidence="4 5" key="1">
    <citation type="submission" date="2018-10" db="EMBL/GenBank/DDBJ databases">
        <title>A high-quality apple genome assembly.</title>
        <authorList>
            <person name="Hu J."/>
        </authorList>
    </citation>
    <scope>NUCLEOTIDE SEQUENCE [LARGE SCALE GENOMIC DNA]</scope>
    <source>
        <strain evidence="5">cv. HFTH1</strain>
        <tissue evidence="4">Young leaf</tissue>
    </source>
</reference>
<dbReference type="Proteomes" id="UP000290289">
    <property type="component" value="Chromosome 14"/>
</dbReference>
<comment type="caution">
    <text evidence="4">The sequence shown here is derived from an EMBL/GenBank/DDBJ whole genome shotgun (WGS) entry which is preliminary data.</text>
</comment>
<dbReference type="AlphaFoldDB" id="A0A498I6Y1"/>
<feature type="region of interest" description="Disordered" evidence="2">
    <location>
        <begin position="345"/>
        <end position="400"/>
    </location>
</feature>
<evidence type="ECO:0000313" key="4">
    <source>
        <dbReference type="EMBL" id="RXH77271.1"/>
    </source>
</evidence>
<feature type="compositionally biased region" description="Low complexity" evidence="2">
    <location>
        <begin position="387"/>
        <end position="400"/>
    </location>
</feature>
<dbReference type="Gene3D" id="3.10.20.90">
    <property type="entry name" value="Phosphatidylinositol 3-kinase Catalytic Subunit, Chain A, domain 1"/>
    <property type="match status" value="1"/>
</dbReference>
<evidence type="ECO:0000313" key="5">
    <source>
        <dbReference type="Proteomes" id="UP000290289"/>
    </source>
</evidence>
<dbReference type="SUPFAM" id="SSF54277">
    <property type="entry name" value="CAD &amp; PB1 domains"/>
    <property type="match status" value="1"/>
</dbReference>
<comment type="subunit">
    <text evidence="1">Homodimers and heterodimers.</text>
</comment>
<evidence type="ECO:0000256" key="2">
    <source>
        <dbReference type="SAM" id="MobiDB-lite"/>
    </source>
</evidence>
<feature type="compositionally biased region" description="Polar residues" evidence="2">
    <location>
        <begin position="24"/>
        <end position="38"/>
    </location>
</feature>
<dbReference type="PROSITE" id="PS51745">
    <property type="entry name" value="PB1"/>
    <property type="match status" value="1"/>
</dbReference>
<dbReference type="Pfam" id="PF00564">
    <property type="entry name" value="PB1"/>
    <property type="match status" value="1"/>
</dbReference>
<sequence>MDPPPLPPLPTTITTTAIPAATSMQLNYPDSVDSSPRSRNADTWDDPLPQVPGAKLRLMCSYGGHIIPRPHDKSLCYIGGETRMFVAERHSSLSDLCSRLSRTLLNGRPFSLKYQLPTEDLDSLISVTTDEDLDNMFEEYDRTSSASPLKPSRLRLFLFFAKPETAASMGALLDDAKSESWFVDALNGSGFPRNLSDSATMDYLLAGSENSCNDLEAQGDFFGGNNKQDNNNGLMKNVNNVVGHDGHSINQESTFAEDSTSSFGLSSSSTCLSNLPPIRVRMDETGDRLMHGGQRTVGIEEQFSQMTTSYAAAVAAPPPKASNSGALPPPGAQMMNVSGVSGENMNRVDDERSPDQSIPVGFRKPPLPLPVQPLQVNKAGGGGGGYSLPSPDSVASDSSIASANSLSKPMYYREQIQAANRDNIRGPASPNTPSDASDPGSQNQVQQVQDSGYAIPQQSDQQQQQQQQQQLQQQQQQQQLQQQQQQQQQQYVHASTHYMHHPAGGQVPIQSYYTMYAPPSQQQPHHQIDHQQYPVYLMPVAQSQQSYNIPLQPNMSDTTVVASSRLTSPNAGSAVYKDSNIPPVYPTKAASPEMSASVYKTAVPQTPTLVQLPSNQYQQQYLGFSQMHHHPSQSAAMPPPATTNYAYEYANPQHEQVFYTQHQAAPLPPQYQSMTPAAAAAAVALSEDSKQQLPAYSADQNHTTISH</sequence>
<name>A0A498I6Y1_MALDO</name>
<dbReference type="CDD" id="cd06410">
    <property type="entry name" value="PB1_UP2"/>
    <property type="match status" value="1"/>
</dbReference>
<proteinExistence type="predicted"/>
<dbReference type="PANTHER" id="PTHR31066:SF68">
    <property type="entry name" value="SERINE_THREONINE-PROTEIN KINASE YAKA-RELATED"/>
    <property type="match status" value="1"/>
</dbReference>
<dbReference type="SMART" id="SM00666">
    <property type="entry name" value="PB1"/>
    <property type="match status" value="1"/>
</dbReference>
<dbReference type="InterPro" id="IPR000270">
    <property type="entry name" value="PB1_dom"/>
</dbReference>
<protein>
    <recommendedName>
        <fullName evidence="3">PB1 domain-containing protein</fullName>
    </recommendedName>
</protein>
<accession>A0A498I6Y1</accession>
<keyword evidence="5" id="KW-1185">Reference proteome</keyword>
<dbReference type="InterPro" id="IPR053198">
    <property type="entry name" value="Gynoecium_Dev_Regulator"/>
</dbReference>
<feature type="region of interest" description="Disordered" evidence="2">
    <location>
        <begin position="422"/>
        <end position="461"/>
    </location>
</feature>